<dbReference type="Proteomes" id="UP000054230">
    <property type="component" value="Unassembled WGS sequence"/>
</dbReference>
<dbReference type="SUPFAM" id="SSF53850">
    <property type="entry name" value="Periplasmic binding protein-like II"/>
    <property type="match status" value="1"/>
</dbReference>
<dbReference type="PATRIC" id="fig|1360.106.peg.2438"/>
<evidence type="ECO:0000313" key="2">
    <source>
        <dbReference type="Proteomes" id="UP000054230"/>
    </source>
</evidence>
<dbReference type="EMBL" id="LKLP01000111">
    <property type="protein sequence ID" value="KSU06141.1"/>
    <property type="molecule type" value="Genomic_DNA"/>
</dbReference>
<reference evidence="2" key="1">
    <citation type="submission" date="2015-10" db="EMBL/GenBank/DDBJ databases">
        <title>Draft Genome Sequences of 11 Lactococcus lactis subspecies cremoris strains.</title>
        <authorList>
            <person name="Wels M."/>
            <person name="Backus L."/>
            <person name="Boekhorst J."/>
            <person name="Dijkstra A."/>
            <person name="Beerthuizen M."/>
            <person name="Kelly W."/>
            <person name="Siezen R."/>
            <person name="Bachmann H."/>
            <person name="Van Hijum S."/>
        </authorList>
    </citation>
    <scope>NUCLEOTIDE SEQUENCE [LARGE SCALE GENOMIC DNA]</scope>
    <source>
        <strain evidence="2">LMG8520</strain>
    </source>
</reference>
<comment type="caution">
    <text evidence="1">The sequence shown here is derived from an EMBL/GenBank/DDBJ whole genome shotgun (WGS) entry which is preliminary data.</text>
</comment>
<name>A0A0V8CY13_LACLL</name>
<evidence type="ECO:0000313" key="1">
    <source>
        <dbReference type="EMBL" id="KSU06141.1"/>
    </source>
</evidence>
<gene>
    <name evidence="1" type="ORF">LMG8520_2135</name>
</gene>
<dbReference type="Gene3D" id="3.40.190.10">
    <property type="entry name" value="Periplasmic binding protein-like II"/>
    <property type="match status" value="1"/>
</dbReference>
<proteinExistence type="predicted"/>
<organism evidence="1 2">
    <name type="scientific">Lactococcus lactis subsp. lactis</name>
    <name type="common">Streptococcus lactis</name>
    <dbReference type="NCBI Taxonomy" id="1360"/>
    <lineage>
        <taxon>Bacteria</taxon>
        <taxon>Bacillati</taxon>
        <taxon>Bacillota</taxon>
        <taxon>Bacilli</taxon>
        <taxon>Lactobacillales</taxon>
        <taxon>Streptococcaceae</taxon>
        <taxon>Lactococcus</taxon>
    </lineage>
</organism>
<sequence>MQLFTTGQSYNDGKFSSKTYDDAFKAATTTPDVLEPAKVDEHYKAAETALYQGSYINPVDFQANPALMNLKITGLEFHSTGLAYDLKSAYVK</sequence>
<accession>A0A0V8CY13</accession>
<dbReference type="AlphaFoldDB" id="A0A0V8CY13"/>
<protein>
    <submittedName>
        <fullName evidence="1">Oligopeptide ABC transporter periplasmic oligopeptide-binding protein OppA</fullName>
    </submittedName>
</protein>
<dbReference type="Gene3D" id="3.10.105.10">
    <property type="entry name" value="Dipeptide-binding Protein, Domain 3"/>
    <property type="match status" value="1"/>
</dbReference>